<feature type="transmembrane region" description="Helical" evidence="6">
    <location>
        <begin position="173"/>
        <end position="192"/>
    </location>
</feature>
<evidence type="ECO:0000256" key="2">
    <source>
        <dbReference type="ARBA" id="ARBA00022692"/>
    </source>
</evidence>
<name>A0A3N4LEN7_9PEZI</name>
<gene>
    <name evidence="7" type="ORF">L211DRAFT_443718</name>
</gene>
<evidence type="ECO:0000313" key="8">
    <source>
        <dbReference type="Proteomes" id="UP000267821"/>
    </source>
</evidence>
<evidence type="ECO:0000256" key="4">
    <source>
        <dbReference type="ARBA" id="ARBA00023136"/>
    </source>
</evidence>
<feature type="transmembrane region" description="Helical" evidence="6">
    <location>
        <begin position="204"/>
        <end position="225"/>
    </location>
</feature>
<proteinExistence type="predicted"/>
<dbReference type="InParanoid" id="A0A3N4LEN7"/>
<feature type="transmembrane region" description="Helical" evidence="6">
    <location>
        <begin position="256"/>
        <end position="274"/>
    </location>
</feature>
<evidence type="ECO:0000256" key="5">
    <source>
        <dbReference type="SAM" id="MobiDB-lite"/>
    </source>
</evidence>
<feature type="transmembrane region" description="Helical" evidence="6">
    <location>
        <begin position="122"/>
        <end position="140"/>
    </location>
</feature>
<feature type="region of interest" description="Disordered" evidence="5">
    <location>
        <begin position="360"/>
        <end position="388"/>
    </location>
</feature>
<dbReference type="InterPro" id="IPR050598">
    <property type="entry name" value="AminoAcid_Transporter"/>
</dbReference>
<dbReference type="OrthoDB" id="5982228at2759"/>
<dbReference type="AlphaFoldDB" id="A0A3N4LEN7"/>
<dbReference type="STRING" id="1051890.A0A3N4LEN7"/>
<evidence type="ECO:0000313" key="7">
    <source>
        <dbReference type="EMBL" id="RPB21347.1"/>
    </source>
</evidence>
<evidence type="ECO:0000256" key="1">
    <source>
        <dbReference type="ARBA" id="ARBA00004141"/>
    </source>
</evidence>
<organism evidence="7 8">
    <name type="scientific">Terfezia boudieri ATCC MYA-4762</name>
    <dbReference type="NCBI Taxonomy" id="1051890"/>
    <lineage>
        <taxon>Eukaryota</taxon>
        <taxon>Fungi</taxon>
        <taxon>Dikarya</taxon>
        <taxon>Ascomycota</taxon>
        <taxon>Pezizomycotina</taxon>
        <taxon>Pezizomycetes</taxon>
        <taxon>Pezizales</taxon>
        <taxon>Pezizaceae</taxon>
        <taxon>Terfezia</taxon>
    </lineage>
</organism>
<keyword evidence="3 6" id="KW-1133">Transmembrane helix</keyword>
<dbReference type="PANTHER" id="PTHR11785:SF353">
    <property type="entry name" value="METHIONINE TRANSPORTER (EUROFUNG)"/>
    <property type="match status" value="1"/>
</dbReference>
<dbReference type="InterPro" id="IPR002293">
    <property type="entry name" value="AA/rel_permease1"/>
</dbReference>
<evidence type="ECO:0008006" key="9">
    <source>
        <dbReference type="Google" id="ProtNLM"/>
    </source>
</evidence>
<feature type="transmembrane region" description="Helical" evidence="6">
    <location>
        <begin position="70"/>
        <end position="94"/>
    </location>
</feature>
<dbReference type="Gene3D" id="1.20.1740.10">
    <property type="entry name" value="Amino acid/polyamine transporter I"/>
    <property type="match status" value="1"/>
</dbReference>
<accession>A0A3N4LEN7</accession>
<feature type="transmembrane region" description="Helical" evidence="6">
    <location>
        <begin position="294"/>
        <end position="318"/>
    </location>
</feature>
<keyword evidence="2 6" id="KW-0812">Transmembrane</keyword>
<keyword evidence="8" id="KW-1185">Reference proteome</keyword>
<dbReference type="PANTHER" id="PTHR11785">
    <property type="entry name" value="AMINO ACID TRANSPORTER"/>
    <property type="match status" value="1"/>
</dbReference>
<reference evidence="7 8" key="1">
    <citation type="journal article" date="2018" name="Nat. Ecol. Evol.">
        <title>Pezizomycetes genomes reveal the molecular basis of ectomycorrhizal truffle lifestyle.</title>
        <authorList>
            <person name="Murat C."/>
            <person name="Payen T."/>
            <person name="Noel B."/>
            <person name="Kuo A."/>
            <person name="Morin E."/>
            <person name="Chen J."/>
            <person name="Kohler A."/>
            <person name="Krizsan K."/>
            <person name="Balestrini R."/>
            <person name="Da Silva C."/>
            <person name="Montanini B."/>
            <person name="Hainaut M."/>
            <person name="Levati E."/>
            <person name="Barry K.W."/>
            <person name="Belfiori B."/>
            <person name="Cichocki N."/>
            <person name="Clum A."/>
            <person name="Dockter R.B."/>
            <person name="Fauchery L."/>
            <person name="Guy J."/>
            <person name="Iotti M."/>
            <person name="Le Tacon F."/>
            <person name="Lindquist E.A."/>
            <person name="Lipzen A."/>
            <person name="Malagnac F."/>
            <person name="Mello A."/>
            <person name="Molinier V."/>
            <person name="Miyauchi S."/>
            <person name="Poulain J."/>
            <person name="Riccioni C."/>
            <person name="Rubini A."/>
            <person name="Sitrit Y."/>
            <person name="Splivallo R."/>
            <person name="Traeger S."/>
            <person name="Wang M."/>
            <person name="Zifcakova L."/>
            <person name="Wipf D."/>
            <person name="Zambonelli A."/>
            <person name="Paolocci F."/>
            <person name="Nowrousian M."/>
            <person name="Ottonello S."/>
            <person name="Baldrian P."/>
            <person name="Spatafora J.W."/>
            <person name="Henrissat B."/>
            <person name="Nagy L.G."/>
            <person name="Aury J.M."/>
            <person name="Wincker P."/>
            <person name="Grigoriev I.V."/>
            <person name="Bonfante P."/>
            <person name="Martin F.M."/>
        </authorList>
    </citation>
    <scope>NUCLEOTIDE SEQUENCE [LARGE SCALE GENOMIC DNA]</scope>
    <source>
        <strain evidence="7 8">ATCC MYA-4762</strain>
    </source>
</reference>
<dbReference type="Proteomes" id="UP000267821">
    <property type="component" value="Unassembled WGS sequence"/>
</dbReference>
<evidence type="ECO:0000256" key="6">
    <source>
        <dbReference type="SAM" id="Phobius"/>
    </source>
</evidence>
<keyword evidence="4 6" id="KW-0472">Membrane</keyword>
<protein>
    <recommendedName>
        <fullName evidence="9">Amino acid permease/ SLC12A domain-containing protein</fullName>
    </recommendedName>
</protein>
<dbReference type="GO" id="GO:0016020">
    <property type="term" value="C:membrane"/>
    <property type="evidence" value="ECO:0007669"/>
    <property type="project" value="UniProtKB-SubCell"/>
</dbReference>
<dbReference type="Pfam" id="PF13520">
    <property type="entry name" value="AA_permease_2"/>
    <property type="match status" value="1"/>
</dbReference>
<evidence type="ECO:0000256" key="3">
    <source>
        <dbReference type="ARBA" id="ARBA00022989"/>
    </source>
</evidence>
<sequence>MLVLFIGGVVRACARPEEKPNRIVKKDVRPSALNHFLALSYILFAYTGWENATFVRADVQVSSEKDELTLGFLIGGITVGLGYIGINAIFVVAIRHTRELVDNNTFQYAPWLFGDSDVAKQFWAISTAISAVGSIASIMYTSAKVKQSMAASNILPWSRLWIKQNRQISPTPAGAVLLHWISAVISIIYTSAITDLAEATAFPVFIQIYVQKVFGVFITPGYLLLGRSRQEDQDNQTQQNSNQSNIKLRACGLQDWGVWIMIIFLCICNIGLVIAPCIPPYEDTYGRTLYIKGYTYPIVTTVLVGIAAIYYLLCFANLGDNDWSLLRLVGLKSEIRPLCTHQRHPYFGYEYRVFITDPDADPSGPPNRPRAQGPSSPTPAGGDPGIDPAVLIEEETFGHRLRIFMRRLLGWELLSHLDKVDPYHGPNAVGCRCYLPHCMAEAEPPQHIQQLGQPVGARDEEQEVADEMAWAREVPRIRSTGIGMAIQ</sequence>
<feature type="transmembrane region" description="Helical" evidence="6">
    <location>
        <begin position="30"/>
        <end position="49"/>
    </location>
</feature>
<comment type="subcellular location">
    <subcellularLocation>
        <location evidence="1">Membrane</location>
        <topology evidence="1">Multi-pass membrane protein</topology>
    </subcellularLocation>
</comment>
<dbReference type="GO" id="GO:0015179">
    <property type="term" value="F:L-amino acid transmembrane transporter activity"/>
    <property type="evidence" value="ECO:0007669"/>
    <property type="project" value="TreeGrafter"/>
</dbReference>
<dbReference type="EMBL" id="ML121560">
    <property type="protein sequence ID" value="RPB21347.1"/>
    <property type="molecule type" value="Genomic_DNA"/>
</dbReference>